<dbReference type="AlphaFoldDB" id="A0A084SPB7"/>
<evidence type="ECO:0000313" key="1">
    <source>
        <dbReference type="EMBL" id="KFA90302.1"/>
    </source>
</evidence>
<evidence type="ECO:0008006" key="3">
    <source>
        <dbReference type="Google" id="ProtNLM"/>
    </source>
</evidence>
<comment type="caution">
    <text evidence="1">The sequence shown here is derived from an EMBL/GenBank/DDBJ whole genome shotgun (WGS) entry which is preliminary data.</text>
</comment>
<evidence type="ECO:0000313" key="2">
    <source>
        <dbReference type="Proteomes" id="UP000028547"/>
    </source>
</evidence>
<gene>
    <name evidence="1" type="ORF">Q664_29240</name>
</gene>
<dbReference type="RefSeq" id="WP_043402756.1">
    <property type="nucleotide sequence ID" value="NZ_JPMI01000216.1"/>
</dbReference>
<protein>
    <recommendedName>
        <fullName evidence="3">DUF3892 domain-containing protein</fullName>
    </recommendedName>
</protein>
<dbReference type="EMBL" id="JPMI01000216">
    <property type="protein sequence ID" value="KFA90302.1"/>
    <property type="molecule type" value="Genomic_DNA"/>
</dbReference>
<accession>A0A084SPB7</accession>
<dbReference type="InterPro" id="IPR024997">
    <property type="entry name" value="DUF3892"/>
</dbReference>
<dbReference type="Pfam" id="PF13031">
    <property type="entry name" value="DUF3892"/>
    <property type="match status" value="1"/>
</dbReference>
<organism evidence="1 2">
    <name type="scientific">Archangium violaceum Cb vi76</name>
    <dbReference type="NCBI Taxonomy" id="1406225"/>
    <lineage>
        <taxon>Bacteria</taxon>
        <taxon>Pseudomonadati</taxon>
        <taxon>Myxococcota</taxon>
        <taxon>Myxococcia</taxon>
        <taxon>Myxococcales</taxon>
        <taxon>Cystobacterineae</taxon>
        <taxon>Archangiaceae</taxon>
        <taxon>Archangium</taxon>
    </lineage>
</organism>
<dbReference type="Proteomes" id="UP000028547">
    <property type="component" value="Unassembled WGS sequence"/>
</dbReference>
<sequence length="90" mass="10214">MVYITAIRIPSGSNMHEHITAVHWRNPQSGEANACSREQMIDWIDNQNGDARVQSPYGDVKVDVVRTNPPYLRTIANGRHTDNLLSLPRF</sequence>
<name>A0A084SPB7_9BACT</name>
<reference evidence="1 2" key="1">
    <citation type="submission" date="2014-07" db="EMBL/GenBank/DDBJ databases">
        <title>Draft Genome Sequence of Gephyronic Acid Producer, Cystobacter violaceus Strain Cb vi76.</title>
        <authorList>
            <person name="Stevens D.C."/>
            <person name="Young J."/>
            <person name="Carmichael R."/>
            <person name="Tan J."/>
            <person name="Taylor R.E."/>
        </authorList>
    </citation>
    <scope>NUCLEOTIDE SEQUENCE [LARGE SCALE GENOMIC DNA]</scope>
    <source>
        <strain evidence="1 2">Cb vi76</strain>
    </source>
</reference>
<proteinExistence type="predicted"/>